<organism evidence="1 2">
    <name type="scientific">Rhizobium oryzicola</name>
    <dbReference type="NCBI Taxonomy" id="1232668"/>
    <lineage>
        <taxon>Bacteria</taxon>
        <taxon>Pseudomonadati</taxon>
        <taxon>Pseudomonadota</taxon>
        <taxon>Alphaproteobacteria</taxon>
        <taxon>Hyphomicrobiales</taxon>
        <taxon>Rhizobiaceae</taxon>
        <taxon>Rhizobium/Agrobacterium group</taxon>
        <taxon>Rhizobium</taxon>
    </lineage>
</organism>
<name>A0ABT8SWE3_9HYPH</name>
<sequence>MALIFSMLSLPVWAQENRAELVDDFLAYSMFMVANRNCPGLTFNPDRLHQQVSEIGRHLYFTPNELRSRTTAIVQQSVEQFQADRGAFCVQALAVLGDQDTQKLLKAGMLTR</sequence>
<gene>
    <name evidence="1" type="ORF">Q2T52_08845</name>
</gene>
<reference evidence="1" key="1">
    <citation type="journal article" date="2015" name="Int. J. Syst. Evol. Microbiol.">
        <title>Rhizobium oryzicola sp. nov., potential plant-growth-promoting endophytic bacteria isolated from rice roots.</title>
        <authorList>
            <person name="Zhang X.X."/>
            <person name="Gao J.S."/>
            <person name="Cao Y.H."/>
            <person name="Sheirdil R.A."/>
            <person name="Wang X.C."/>
            <person name="Zhang L."/>
        </authorList>
    </citation>
    <scope>NUCLEOTIDE SEQUENCE</scope>
    <source>
        <strain evidence="1">05753</strain>
    </source>
</reference>
<keyword evidence="2" id="KW-1185">Reference proteome</keyword>
<reference evidence="1" key="2">
    <citation type="submission" date="2023-07" db="EMBL/GenBank/DDBJ databases">
        <authorList>
            <person name="Sun H."/>
        </authorList>
    </citation>
    <scope>NUCLEOTIDE SEQUENCE</scope>
    <source>
        <strain evidence="1">05753</strain>
    </source>
</reference>
<protein>
    <submittedName>
        <fullName evidence="1">Uncharacterized protein</fullName>
    </submittedName>
</protein>
<comment type="caution">
    <text evidence="1">The sequence shown here is derived from an EMBL/GenBank/DDBJ whole genome shotgun (WGS) entry which is preliminary data.</text>
</comment>
<proteinExistence type="predicted"/>
<dbReference type="RefSeq" id="WP_302076343.1">
    <property type="nucleotide sequence ID" value="NZ_JAUKWQ010000002.1"/>
</dbReference>
<evidence type="ECO:0000313" key="2">
    <source>
        <dbReference type="Proteomes" id="UP001169006"/>
    </source>
</evidence>
<dbReference type="Proteomes" id="UP001169006">
    <property type="component" value="Unassembled WGS sequence"/>
</dbReference>
<accession>A0ABT8SWE3</accession>
<evidence type="ECO:0000313" key="1">
    <source>
        <dbReference type="EMBL" id="MDO1582203.1"/>
    </source>
</evidence>
<dbReference type="EMBL" id="JAUKWQ010000002">
    <property type="protein sequence ID" value="MDO1582203.1"/>
    <property type="molecule type" value="Genomic_DNA"/>
</dbReference>